<sequence length="69" mass="7598">CSSFLPFPTTPRATSLATPHPAPSRCSQASPASRPRSRQRRQAPLLRSMCLRLPAPAVIPRPRRSHRSA</sequence>
<accession>A0A6J4TLU9</accession>
<proteinExistence type="predicted"/>
<feature type="non-terminal residue" evidence="2">
    <location>
        <position position="69"/>
    </location>
</feature>
<feature type="region of interest" description="Disordered" evidence="1">
    <location>
        <begin position="1"/>
        <end position="49"/>
    </location>
</feature>
<feature type="compositionally biased region" description="Low complexity" evidence="1">
    <location>
        <begin position="23"/>
        <end position="34"/>
    </location>
</feature>
<organism evidence="2">
    <name type="scientific">uncultured Sphingomonas sp</name>
    <dbReference type="NCBI Taxonomy" id="158754"/>
    <lineage>
        <taxon>Bacteria</taxon>
        <taxon>Pseudomonadati</taxon>
        <taxon>Pseudomonadota</taxon>
        <taxon>Alphaproteobacteria</taxon>
        <taxon>Sphingomonadales</taxon>
        <taxon>Sphingomonadaceae</taxon>
        <taxon>Sphingomonas</taxon>
        <taxon>environmental samples</taxon>
    </lineage>
</organism>
<protein>
    <submittedName>
        <fullName evidence="2">Uncharacterized protein</fullName>
    </submittedName>
</protein>
<gene>
    <name evidence="2" type="ORF">AVDCRST_MAG62-1518</name>
</gene>
<name>A0A6J4TLU9_9SPHN</name>
<evidence type="ECO:0000256" key="1">
    <source>
        <dbReference type="SAM" id="MobiDB-lite"/>
    </source>
</evidence>
<dbReference type="AlphaFoldDB" id="A0A6J4TLU9"/>
<evidence type="ECO:0000313" key="2">
    <source>
        <dbReference type="EMBL" id="CAA9526727.1"/>
    </source>
</evidence>
<reference evidence="2" key="1">
    <citation type="submission" date="2020-02" db="EMBL/GenBank/DDBJ databases">
        <authorList>
            <person name="Meier V. D."/>
        </authorList>
    </citation>
    <scope>NUCLEOTIDE SEQUENCE</scope>
    <source>
        <strain evidence="2">AVDCRST_MAG62</strain>
    </source>
</reference>
<dbReference type="EMBL" id="CADCWB010000188">
    <property type="protein sequence ID" value="CAA9526727.1"/>
    <property type="molecule type" value="Genomic_DNA"/>
</dbReference>
<feature type="non-terminal residue" evidence="2">
    <location>
        <position position="1"/>
    </location>
</feature>